<dbReference type="PaxDb" id="55529-EKX50996"/>
<accession>L1JR04</accession>
<dbReference type="EMBL" id="JH992977">
    <property type="protein sequence ID" value="EKX50996.1"/>
    <property type="molecule type" value="Genomic_DNA"/>
</dbReference>
<evidence type="ECO:0000313" key="2">
    <source>
        <dbReference type="EMBL" id="EKX50996.1"/>
    </source>
</evidence>
<organism evidence="2">
    <name type="scientific">Guillardia theta (strain CCMP2712)</name>
    <name type="common">Cryptophyte</name>
    <dbReference type="NCBI Taxonomy" id="905079"/>
    <lineage>
        <taxon>Eukaryota</taxon>
        <taxon>Cryptophyceae</taxon>
        <taxon>Pyrenomonadales</taxon>
        <taxon>Geminigeraceae</taxon>
        <taxon>Guillardia</taxon>
    </lineage>
</organism>
<keyword evidence="4" id="KW-1185">Reference proteome</keyword>
<reference evidence="3" key="3">
    <citation type="submission" date="2015-06" db="UniProtKB">
        <authorList>
            <consortium name="EnsemblProtists"/>
        </authorList>
    </citation>
    <scope>IDENTIFICATION</scope>
</reference>
<dbReference type="RefSeq" id="XP_005837976.1">
    <property type="nucleotide sequence ID" value="XM_005837919.1"/>
</dbReference>
<dbReference type="KEGG" id="gtt:GUITHDRAFT_135056"/>
<sequence>MLILCYLEDSSVLFDPKIQHYFDVSLDQAILPFLKQIHAVGAEDSSVALIRCDRREAVVSERELSYRTARLTADDVVFIQRNQSCGTEMEVIFQNKFFIGNLVDHKRQFLEQPPVITNILPDFKVSVSQKAWQYSTSSKGSLLFIGTFRPNKPYLWVDGEAMQTCRSRPNCEHAGQGFHLTAYSFAEKLLKALYQSSDLKGICRFLCRIGALLPNMNAYQASSQADKRCRYSKQAMINQLMNVSVMRGFDGVVEELANIALMFYQRIPYISVDLKGLLDADVGQAEENNTTKSAEKSSDFIDFHALVIFAFQEQVHLEHLLTLSSSEEQPSLQKLLTLLARHLFLCPRGLTNAHKGGYNEEELSDKEITEIISKSFESPRSPSKEQDTSGENPTKKTLLGLSRERADDLKKGRVLLETTIRNKIIQMRDECTRFQENVHHLFDLAL</sequence>
<dbReference type="Proteomes" id="UP000011087">
    <property type="component" value="Unassembled WGS sequence"/>
</dbReference>
<reference evidence="4" key="2">
    <citation type="submission" date="2012-11" db="EMBL/GenBank/DDBJ databases">
        <authorList>
            <person name="Kuo A."/>
            <person name="Curtis B.A."/>
            <person name="Tanifuji G."/>
            <person name="Burki F."/>
            <person name="Gruber A."/>
            <person name="Irimia M."/>
            <person name="Maruyama S."/>
            <person name="Arias M.C."/>
            <person name="Ball S.G."/>
            <person name="Gile G.H."/>
            <person name="Hirakawa Y."/>
            <person name="Hopkins J.F."/>
            <person name="Rensing S.A."/>
            <person name="Schmutz J."/>
            <person name="Symeonidi A."/>
            <person name="Elias M."/>
            <person name="Eveleigh R.J."/>
            <person name="Herman E.K."/>
            <person name="Klute M.J."/>
            <person name="Nakayama T."/>
            <person name="Obornik M."/>
            <person name="Reyes-Prieto A."/>
            <person name="Armbrust E.V."/>
            <person name="Aves S.J."/>
            <person name="Beiko R.G."/>
            <person name="Coutinho P."/>
            <person name="Dacks J.B."/>
            <person name="Durnford D.G."/>
            <person name="Fast N.M."/>
            <person name="Green B.R."/>
            <person name="Grisdale C."/>
            <person name="Hempe F."/>
            <person name="Henrissat B."/>
            <person name="Hoppner M.P."/>
            <person name="Ishida K.-I."/>
            <person name="Kim E."/>
            <person name="Koreny L."/>
            <person name="Kroth P.G."/>
            <person name="Liu Y."/>
            <person name="Malik S.-B."/>
            <person name="Maier U.G."/>
            <person name="McRose D."/>
            <person name="Mock T."/>
            <person name="Neilson J.A."/>
            <person name="Onodera N.T."/>
            <person name="Poole A.M."/>
            <person name="Pritham E.J."/>
            <person name="Richards T.A."/>
            <person name="Rocap G."/>
            <person name="Roy S.W."/>
            <person name="Sarai C."/>
            <person name="Schaack S."/>
            <person name="Shirato S."/>
            <person name="Slamovits C.H."/>
            <person name="Spencer D.F."/>
            <person name="Suzuki S."/>
            <person name="Worden A.Z."/>
            <person name="Zauner S."/>
            <person name="Barry K."/>
            <person name="Bell C."/>
            <person name="Bharti A.K."/>
            <person name="Crow J.A."/>
            <person name="Grimwood J."/>
            <person name="Kramer R."/>
            <person name="Lindquist E."/>
            <person name="Lucas S."/>
            <person name="Salamov A."/>
            <person name="McFadden G.I."/>
            <person name="Lane C.E."/>
            <person name="Keeling P.J."/>
            <person name="Gray M.W."/>
            <person name="Grigoriev I.V."/>
            <person name="Archibald J.M."/>
        </authorList>
    </citation>
    <scope>NUCLEOTIDE SEQUENCE</scope>
    <source>
        <strain evidence="4">CCMP2712</strain>
    </source>
</reference>
<protein>
    <submittedName>
        <fullName evidence="2 3">Uncharacterized protein</fullName>
    </submittedName>
</protein>
<evidence type="ECO:0000313" key="3">
    <source>
        <dbReference type="EnsemblProtists" id="EKX50996"/>
    </source>
</evidence>
<dbReference type="EnsemblProtists" id="EKX50996">
    <property type="protein sequence ID" value="EKX50996"/>
    <property type="gene ID" value="GUITHDRAFT_135056"/>
</dbReference>
<feature type="region of interest" description="Disordered" evidence="1">
    <location>
        <begin position="374"/>
        <end position="402"/>
    </location>
</feature>
<gene>
    <name evidence="2" type="ORF">GUITHDRAFT_135056</name>
</gene>
<dbReference type="HOGENOM" id="CLU_614605_0_0_1"/>
<reference evidence="2 4" key="1">
    <citation type="journal article" date="2012" name="Nature">
        <title>Algal genomes reveal evolutionary mosaicism and the fate of nucleomorphs.</title>
        <authorList>
            <consortium name="DOE Joint Genome Institute"/>
            <person name="Curtis B.A."/>
            <person name="Tanifuji G."/>
            <person name="Burki F."/>
            <person name="Gruber A."/>
            <person name="Irimia M."/>
            <person name="Maruyama S."/>
            <person name="Arias M.C."/>
            <person name="Ball S.G."/>
            <person name="Gile G.H."/>
            <person name="Hirakawa Y."/>
            <person name="Hopkins J.F."/>
            <person name="Kuo A."/>
            <person name="Rensing S.A."/>
            <person name="Schmutz J."/>
            <person name="Symeonidi A."/>
            <person name="Elias M."/>
            <person name="Eveleigh R.J."/>
            <person name="Herman E.K."/>
            <person name="Klute M.J."/>
            <person name="Nakayama T."/>
            <person name="Obornik M."/>
            <person name="Reyes-Prieto A."/>
            <person name="Armbrust E.V."/>
            <person name="Aves S.J."/>
            <person name="Beiko R.G."/>
            <person name="Coutinho P."/>
            <person name="Dacks J.B."/>
            <person name="Durnford D.G."/>
            <person name="Fast N.M."/>
            <person name="Green B.R."/>
            <person name="Grisdale C.J."/>
            <person name="Hempel F."/>
            <person name="Henrissat B."/>
            <person name="Hoppner M.P."/>
            <person name="Ishida K."/>
            <person name="Kim E."/>
            <person name="Koreny L."/>
            <person name="Kroth P.G."/>
            <person name="Liu Y."/>
            <person name="Malik S.B."/>
            <person name="Maier U.G."/>
            <person name="McRose D."/>
            <person name="Mock T."/>
            <person name="Neilson J.A."/>
            <person name="Onodera N.T."/>
            <person name="Poole A.M."/>
            <person name="Pritham E.J."/>
            <person name="Richards T.A."/>
            <person name="Rocap G."/>
            <person name="Roy S.W."/>
            <person name="Sarai C."/>
            <person name="Schaack S."/>
            <person name="Shirato S."/>
            <person name="Slamovits C.H."/>
            <person name="Spencer D.F."/>
            <person name="Suzuki S."/>
            <person name="Worden A.Z."/>
            <person name="Zauner S."/>
            <person name="Barry K."/>
            <person name="Bell C."/>
            <person name="Bharti A.K."/>
            <person name="Crow J.A."/>
            <person name="Grimwood J."/>
            <person name="Kramer R."/>
            <person name="Lindquist E."/>
            <person name="Lucas S."/>
            <person name="Salamov A."/>
            <person name="McFadden G.I."/>
            <person name="Lane C.E."/>
            <person name="Keeling P.J."/>
            <person name="Gray M.W."/>
            <person name="Grigoriev I.V."/>
            <person name="Archibald J.M."/>
        </authorList>
    </citation>
    <scope>NUCLEOTIDE SEQUENCE</scope>
    <source>
        <strain evidence="2 4">CCMP2712</strain>
    </source>
</reference>
<dbReference type="GeneID" id="17307644"/>
<dbReference type="AlphaFoldDB" id="L1JR04"/>
<proteinExistence type="predicted"/>
<name>L1JR04_GUITC</name>
<evidence type="ECO:0000313" key="4">
    <source>
        <dbReference type="Proteomes" id="UP000011087"/>
    </source>
</evidence>
<evidence type="ECO:0000256" key="1">
    <source>
        <dbReference type="SAM" id="MobiDB-lite"/>
    </source>
</evidence>